<feature type="region of interest" description="Disordered" evidence="2">
    <location>
        <begin position="1"/>
        <end position="105"/>
    </location>
</feature>
<sequence length="302" mass="33999">MAEETHMPESIKPLRKRKSGHKKGNKAKKKQKQFQGIKERVKIDPKMKKFLRKKARDYNSDDEEEDESAHGIGDEKVSLHDNDKQDFGIEVEGPENEDEDDEIQPGITKFSEGCRAFRIAFMSIMKKSVSDDSLGPVLSGHEKLVAEKLAEEDAERKVKREAKKEKQLVGEKGHVKPANYLDSHEKFLIGVATKGVVKLFNAVNKAQNAQKGLDPSRTKDAKIIKKRRKEAYFSELGKTPASDSNAKVHKSSGPVDSEGPSWAPLRDNYMLTNSKLKDWDKMPDKVVADDFGKMSEDSDSDD</sequence>
<dbReference type="GO" id="GO:0000470">
    <property type="term" value="P:maturation of LSU-rRNA"/>
    <property type="evidence" value="ECO:0000318"/>
    <property type="project" value="GO_Central"/>
</dbReference>
<gene>
    <name evidence="3" type="ORF">MANES_13G059900</name>
</gene>
<dbReference type="GO" id="GO:0030687">
    <property type="term" value="C:preribosome, large subunit precursor"/>
    <property type="evidence" value="ECO:0000318"/>
    <property type="project" value="GO_Central"/>
</dbReference>
<dbReference type="PANTHER" id="PTHR13245">
    <property type="entry name" value="RRP15-LIKE PROTEIN"/>
    <property type="match status" value="1"/>
</dbReference>
<accession>A0A251JGU2</accession>
<dbReference type="Gramene" id="Manes.13G059900.1.v8.1">
    <property type="protein sequence ID" value="Manes.13G059900.1.v8.1.CDS"/>
    <property type="gene ID" value="Manes.13G059900.v8.1"/>
</dbReference>
<dbReference type="OMA" id="ARDYNSE"/>
<dbReference type="InterPro" id="IPR012459">
    <property type="entry name" value="Rrp15"/>
</dbReference>
<keyword evidence="4" id="KW-1185">Reference proteome</keyword>
<dbReference type="Gramene" id="Manes.13G059900.4.v8.1">
    <property type="protein sequence ID" value="Manes.13G059900.4.v8.1.CDS"/>
    <property type="gene ID" value="Manes.13G059900.v8.1"/>
</dbReference>
<feature type="compositionally biased region" description="Basic residues" evidence="2">
    <location>
        <begin position="13"/>
        <end position="32"/>
    </location>
</feature>
<dbReference type="PANTHER" id="PTHR13245:SF14">
    <property type="entry name" value="RRP15-LIKE PROTEIN"/>
    <property type="match status" value="1"/>
</dbReference>
<dbReference type="Proteomes" id="UP000091857">
    <property type="component" value="Chromosome 13"/>
</dbReference>
<dbReference type="AlphaFoldDB" id="A0A251JGU2"/>
<name>A0A251JGU2_MANES</name>
<dbReference type="EMBL" id="CM004399">
    <property type="protein sequence ID" value="OAY32972.1"/>
    <property type="molecule type" value="Genomic_DNA"/>
</dbReference>
<evidence type="ECO:0008006" key="5">
    <source>
        <dbReference type="Google" id="ProtNLM"/>
    </source>
</evidence>
<evidence type="ECO:0000256" key="1">
    <source>
        <dbReference type="ARBA" id="ARBA00007462"/>
    </source>
</evidence>
<feature type="compositionally biased region" description="Basic and acidic residues" evidence="2">
    <location>
        <begin position="37"/>
        <end position="47"/>
    </location>
</feature>
<feature type="compositionally biased region" description="Basic and acidic residues" evidence="2">
    <location>
        <begin position="68"/>
        <end position="87"/>
    </location>
</feature>
<dbReference type="Pfam" id="PF07890">
    <property type="entry name" value="Rrp15p"/>
    <property type="match status" value="1"/>
</dbReference>
<protein>
    <recommendedName>
        <fullName evidence="5">RRP15-like protein</fullName>
    </recommendedName>
</protein>
<feature type="region of interest" description="Disordered" evidence="2">
    <location>
        <begin position="234"/>
        <end position="265"/>
    </location>
</feature>
<proteinExistence type="inferred from homology"/>
<evidence type="ECO:0000256" key="2">
    <source>
        <dbReference type="SAM" id="MobiDB-lite"/>
    </source>
</evidence>
<feature type="compositionally biased region" description="Acidic residues" evidence="2">
    <location>
        <begin position="92"/>
        <end position="103"/>
    </location>
</feature>
<comment type="similarity">
    <text evidence="1">Belongs to the RRP15 family.</text>
</comment>
<evidence type="ECO:0000313" key="3">
    <source>
        <dbReference type="EMBL" id="OAY32972.1"/>
    </source>
</evidence>
<dbReference type="STRING" id="3983.A0A251JGU2"/>
<organism evidence="3 4">
    <name type="scientific">Manihot esculenta</name>
    <name type="common">Cassava</name>
    <name type="synonym">Jatropha manihot</name>
    <dbReference type="NCBI Taxonomy" id="3983"/>
    <lineage>
        <taxon>Eukaryota</taxon>
        <taxon>Viridiplantae</taxon>
        <taxon>Streptophyta</taxon>
        <taxon>Embryophyta</taxon>
        <taxon>Tracheophyta</taxon>
        <taxon>Spermatophyta</taxon>
        <taxon>Magnoliopsida</taxon>
        <taxon>eudicotyledons</taxon>
        <taxon>Gunneridae</taxon>
        <taxon>Pentapetalae</taxon>
        <taxon>rosids</taxon>
        <taxon>fabids</taxon>
        <taxon>Malpighiales</taxon>
        <taxon>Euphorbiaceae</taxon>
        <taxon>Crotonoideae</taxon>
        <taxon>Manihoteae</taxon>
        <taxon>Manihot</taxon>
    </lineage>
</organism>
<dbReference type="EMBL" id="CM004399">
    <property type="protein sequence ID" value="OAY32971.1"/>
    <property type="molecule type" value="Genomic_DNA"/>
</dbReference>
<reference evidence="3 4" key="1">
    <citation type="submission" date="2016-02" db="EMBL/GenBank/DDBJ databases">
        <title>WGS assembly of Manihot esculenta.</title>
        <authorList>
            <person name="Bredeson J.V."/>
            <person name="Prochnik S.E."/>
            <person name="Lyons J.B."/>
            <person name="Schmutz J."/>
            <person name="Grimwood J."/>
            <person name="Vrebalov J."/>
            <person name="Bart R.S."/>
            <person name="Amuge T."/>
            <person name="Ferguson M.E."/>
            <person name="Green R."/>
            <person name="Putnam N."/>
            <person name="Stites J."/>
            <person name="Rounsley S."/>
            <person name="Rokhsar D.S."/>
        </authorList>
    </citation>
    <scope>NUCLEOTIDE SEQUENCE [LARGE SCALE GENOMIC DNA]</scope>
    <source>
        <strain evidence="4">cv. AM560-2</strain>
        <tissue evidence="3">Leaf</tissue>
    </source>
</reference>
<evidence type="ECO:0000313" key="4">
    <source>
        <dbReference type="Proteomes" id="UP000091857"/>
    </source>
</evidence>
<dbReference type="GO" id="GO:0000460">
    <property type="term" value="P:maturation of 5.8S rRNA"/>
    <property type="evidence" value="ECO:0000318"/>
    <property type="project" value="GO_Central"/>
</dbReference>